<evidence type="ECO:0000313" key="5">
    <source>
        <dbReference type="EMBL" id="SIT51791.1"/>
    </source>
</evidence>
<dbReference type="AlphaFoldDB" id="A0A1N7SWD5"/>
<comment type="caution">
    <text evidence="5">The sequence shown here is derived from an EMBL/GenBank/DDBJ whole genome shotgun (WGS) entry which is preliminary data.</text>
</comment>
<dbReference type="Gene3D" id="3.40.50.880">
    <property type="match status" value="1"/>
</dbReference>
<evidence type="ECO:0000256" key="1">
    <source>
        <dbReference type="ARBA" id="ARBA00023015"/>
    </source>
</evidence>
<dbReference type="RefSeq" id="WP_087740175.1">
    <property type="nucleotide sequence ID" value="NZ_CYGY02000141.1"/>
</dbReference>
<sequence length="342" mass="38272">MRGDYSFLRPGKPAPEVETRLRIGIAPTPDFTLMSLSCFVEFLRLSADESDFSRQIYCSWDLLSHEFSPIRSSCGFPMLPTKLFGDPSEYDYVVVHGGLLHSAEPIPDELYRFIQSCVEARVPVIGLCTGQFILAELGYLAGKRCAVHFSLAQAMQSNFPDVIAVTDAPVVVDGGFITCPGGLAAINLAMHLVTTNCGNTRSHKALHYLMADRGFEEIQAMKDDSEIGLHCPDRRVVNAVGLMRQRTFEPGSIAGIAQTIGTTERELTRLFRKHLRVAPLQYWRGMRLNAAKWMVVNSDRSITQIAYECGFTDSSHLIHWFKREFNVTPSKLRRLQSDIGVH</sequence>
<keyword evidence="6" id="KW-1185">Reference proteome</keyword>
<name>A0A1N7SWD5_9BURK</name>
<reference evidence="5" key="1">
    <citation type="submission" date="2016-12" db="EMBL/GenBank/DDBJ databases">
        <authorList>
            <person name="Moulin L."/>
        </authorList>
    </citation>
    <scope>NUCLEOTIDE SEQUENCE [LARGE SCALE GENOMIC DNA]</scope>
    <source>
        <strain evidence="5">STM 7183</strain>
    </source>
</reference>
<protein>
    <submittedName>
        <fullName evidence="5">Transcriptional regulator, AraC family</fullName>
    </submittedName>
</protein>
<dbReference type="InterPro" id="IPR009057">
    <property type="entry name" value="Homeodomain-like_sf"/>
</dbReference>
<evidence type="ECO:0000256" key="3">
    <source>
        <dbReference type="ARBA" id="ARBA00023163"/>
    </source>
</evidence>
<dbReference type="PANTHER" id="PTHR43130">
    <property type="entry name" value="ARAC-FAMILY TRANSCRIPTIONAL REGULATOR"/>
    <property type="match status" value="1"/>
</dbReference>
<dbReference type="InterPro" id="IPR052158">
    <property type="entry name" value="INH-QAR"/>
</dbReference>
<dbReference type="InterPro" id="IPR002818">
    <property type="entry name" value="DJ-1/PfpI"/>
</dbReference>
<dbReference type="CDD" id="cd03136">
    <property type="entry name" value="GATase1_AraC_ArgR_like"/>
    <property type="match status" value="1"/>
</dbReference>
<dbReference type="PANTHER" id="PTHR43130:SF3">
    <property type="entry name" value="HTH-TYPE TRANSCRIPTIONAL REGULATOR RV1931C"/>
    <property type="match status" value="1"/>
</dbReference>
<dbReference type="GO" id="GO:0003700">
    <property type="term" value="F:DNA-binding transcription factor activity"/>
    <property type="evidence" value="ECO:0007669"/>
    <property type="project" value="InterPro"/>
</dbReference>
<keyword evidence="3" id="KW-0804">Transcription</keyword>
<dbReference type="OrthoDB" id="9816344at2"/>
<dbReference type="Pfam" id="PF01965">
    <property type="entry name" value="DJ-1_PfpI"/>
    <property type="match status" value="1"/>
</dbReference>
<keyword evidence="1" id="KW-0805">Transcription regulation</keyword>
<dbReference type="SMART" id="SM00342">
    <property type="entry name" value="HTH_ARAC"/>
    <property type="match status" value="1"/>
</dbReference>
<gene>
    <name evidence="5" type="primary">araC</name>
    <name evidence="5" type="ORF">BN2476_1410004</name>
</gene>
<organism evidence="5 6">
    <name type="scientific">Paraburkholderia piptadeniae</name>
    <dbReference type="NCBI Taxonomy" id="1701573"/>
    <lineage>
        <taxon>Bacteria</taxon>
        <taxon>Pseudomonadati</taxon>
        <taxon>Pseudomonadota</taxon>
        <taxon>Betaproteobacteria</taxon>
        <taxon>Burkholderiales</taxon>
        <taxon>Burkholderiaceae</taxon>
        <taxon>Paraburkholderia</taxon>
    </lineage>
</organism>
<evidence type="ECO:0000259" key="4">
    <source>
        <dbReference type="PROSITE" id="PS01124"/>
    </source>
</evidence>
<dbReference type="PROSITE" id="PS01124">
    <property type="entry name" value="HTH_ARAC_FAMILY_2"/>
    <property type="match status" value="1"/>
</dbReference>
<proteinExistence type="predicted"/>
<evidence type="ECO:0000313" key="6">
    <source>
        <dbReference type="Proteomes" id="UP000195569"/>
    </source>
</evidence>
<accession>A0A1N7SWD5</accession>
<feature type="domain" description="HTH araC/xylS-type" evidence="4">
    <location>
        <begin position="237"/>
        <end position="335"/>
    </location>
</feature>
<evidence type="ECO:0000256" key="2">
    <source>
        <dbReference type="ARBA" id="ARBA00023125"/>
    </source>
</evidence>
<dbReference type="PROSITE" id="PS00041">
    <property type="entry name" value="HTH_ARAC_FAMILY_1"/>
    <property type="match status" value="1"/>
</dbReference>
<dbReference type="SUPFAM" id="SSF52317">
    <property type="entry name" value="Class I glutamine amidotransferase-like"/>
    <property type="match status" value="1"/>
</dbReference>
<dbReference type="SUPFAM" id="SSF46689">
    <property type="entry name" value="Homeodomain-like"/>
    <property type="match status" value="2"/>
</dbReference>
<dbReference type="Pfam" id="PF12833">
    <property type="entry name" value="HTH_18"/>
    <property type="match status" value="1"/>
</dbReference>
<dbReference type="InterPro" id="IPR018060">
    <property type="entry name" value="HTH_AraC"/>
</dbReference>
<dbReference type="Gene3D" id="1.10.10.60">
    <property type="entry name" value="Homeodomain-like"/>
    <property type="match status" value="1"/>
</dbReference>
<dbReference type="EMBL" id="CYGY02000141">
    <property type="protein sequence ID" value="SIT51791.1"/>
    <property type="molecule type" value="Genomic_DNA"/>
</dbReference>
<dbReference type="InterPro" id="IPR029062">
    <property type="entry name" value="Class_I_gatase-like"/>
</dbReference>
<dbReference type="Proteomes" id="UP000195569">
    <property type="component" value="Unassembled WGS sequence"/>
</dbReference>
<keyword evidence="2" id="KW-0238">DNA-binding</keyword>
<dbReference type="InterPro" id="IPR018062">
    <property type="entry name" value="HTH_AraC-typ_CS"/>
</dbReference>
<dbReference type="GO" id="GO:0043565">
    <property type="term" value="F:sequence-specific DNA binding"/>
    <property type="evidence" value="ECO:0007669"/>
    <property type="project" value="InterPro"/>
</dbReference>